<evidence type="ECO:0000313" key="2">
    <source>
        <dbReference type="Proteomes" id="UP000265520"/>
    </source>
</evidence>
<dbReference type="GO" id="GO:0047631">
    <property type="term" value="F:ADP-ribose diphosphatase activity"/>
    <property type="evidence" value="ECO:0007669"/>
    <property type="project" value="TreeGrafter"/>
</dbReference>
<evidence type="ECO:0000313" key="1">
    <source>
        <dbReference type="EMBL" id="MCI00076.1"/>
    </source>
</evidence>
<dbReference type="InterPro" id="IPR003293">
    <property type="entry name" value="Nudix_hydrolase6-like"/>
</dbReference>
<accession>A0A392NLU6</accession>
<proteinExistence type="predicted"/>
<dbReference type="GO" id="GO:0051287">
    <property type="term" value="F:NAD binding"/>
    <property type="evidence" value="ECO:0007669"/>
    <property type="project" value="TreeGrafter"/>
</dbReference>
<dbReference type="PANTHER" id="PTHR13994">
    <property type="entry name" value="NUDIX HYDROLASE RELATED"/>
    <property type="match status" value="1"/>
</dbReference>
<keyword evidence="1" id="KW-0378">Hydrolase</keyword>
<dbReference type="AlphaFoldDB" id="A0A392NLU6"/>
<reference evidence="1 2" key="1">
    <citation type="journal article" date="2018" name="Front. Plant Sci.">
        <title>Red Clover (Trifolium pratense) and Zigzag Clover (T. medium) - A Picture of Genomic Similarities and Differences.</title>
        <authorList>
            <person name="Dluhosova J."/>
            <person name="Istvanek J."/>
            <person name="Nedelnik J."/>
            <person name="Repkova J."/>
        </authorList>
    </citation>
    <scope>NUCLEOTIDE SEQUENCE [LARGE SCALE GENOMIC DNA]</scope>
    <source>
        <strain evidence="2">cv. 10/8</strain>
        <tissue evidence="1">Leaf</tissue>
    </source>
</reference>
<name>A0A392NLU6_9FABA</name>
<dbReference type="Proteomes" id="UP000265520">
    <property type="component" value="Unassembled WGS sequence"/>
</dbReference>
<dbReference type="EMBL" id="LXQA010042145">
    <property type="protein sequence ID" value="MCI00076.1"/>
    <property type="molecule type" value="Genomic_DNA"/>
</dbReference>
<dbReference type="Gene3D" id="3.40.630.30">
    <property type="match status" value="1"/>
</dbReference>
<feature type="non-terminal residue" evidence="1">
    <location>
        <position position="1"/>
    </location>
</feature>
<dbReference type="PANTHER" id="PTHR13994:SF26">
    <property type="entry name" value="NUDIX HYDROLASE 5-RELATED"/>
    <property type="match status" value="1"/>
</dbReference>
<sequence length="56" mass="6205">AGFSYHHAESDYLMLVYRIPDTTVSIPANASHRVGIGAFVVNNKNEVIIHVQILLL</sequence>
<comment type="caution">
    <text evidence="1">The sequence shown here is derived from an EMBL/GenBank/DDBJ whole genome shotgun (WGS) entry which is preliminary data.</text>
</comment>
<organism evidence="1 2">
    <name type="scientific">Trifolium medium</name>
    <dbReference type="NCBI Taxonomy" id="97028"/>
    <lineage>
        <taxon>Eukaryota</taxon>
        <taxon>Viridiplantae</taxon>
        <taxon>Streptophyta</taxon>
        <taxon>Embryophyta</taxon>
        <taxon>Tracheophyta</taxon>
        <taxon>Spermatophyta</taxon>
        <taxon>Magnoliopsida</taxon>
        <taxon>eudicotyledons</taxon>
        <taxon>Gunneridae</taxon>
        <taxon>Pentapetalae</taxon>
        <taxon>rosids</taxon>
        <taxon>fabids</taxon>
        <taxon>Fabales</taxon>
        <taxon>Fabaceae</taxon>
        <taxon>Papilionoideae</taxon>
        <taxon>50 kb inversion clade</taxon>
        <taxon>NPAAA clade</taxon>
        <taxon>Hologalegina</taxon>
        <taxon>IRL clade</taxon>
        <taxon>Trifolieae</taxon>
        <taxon>Trifolium</taxon>
    </lineage>
</organism>
<protein>
    <submittedName>
        <fullName evidence="1">Nudix hydrolase 2-like</fullName>
    </submittedName>
</protein>
<dbReference type="GO" id="GO:0035529">
    <property type="term" value="F:NADH pyrophosphatase activity"/>
    <property type="evidence" value="ECO:0007669"/>
    <property type="project" value="TreeGrafter"/>
</dbReference>
<keyword evidence="2" id="KW-1185">Reference proteome</keyword>